<organism evidence="6 7">
    <name type="scientific">Hermetia illucens</name>
    <name type="common">Black soldier fly</name>
    <dbReference type="NCBI Taxonomy" id="343691"/>
    <lineage>
        <taxon>Eukaryota</taxon>
        <taxon>Metazoa</taxon>
        <taxon>Ecdysozoa</taxon>
        <taxon>Arthropoda</taxon>
        <taxon>Hexapoda</taxon>
        <taxon>Insecta</taxon>
        <taxon>Pterygota</taxon>
        <taxon>Neoptera</taxon>
        <taxon>Endopterygota</taxon>
        <taxon>Diptera</taxon>
        <taxon>Brachycera</taxon>
        <taxon>Stratiomyomorpha</taxon>
        <taxon>Stratiomyidae</taxon>
        <taxon>Hermetiinae</taxon>
        <taxon>Hermetia</taxon>
    </lineage>
</organism>
<dbReference type="EMBL" id="LR899009">
    <property type="protein sequence ID" value="CAD7076666.1"/>
    <property type="molecule type" value="Genomic_DNA"/>
</dbReference>
<sequence length="219" mass="24518">MPSIMNSNREPMFSSSSSSRSSSSVNKRTMSTSSNATTITDHDRASLLNDYNRKTSVASASGSSSNSDDYSDTEFSESAFDDVLSTRSDDDCHEVVNKIVQQKTPTRVLINLHVTENAKTTWDTVLNPINNILYVDLPEVLPQEGSRQSFISLLEFAEEKLEVDAVVLCMAKDRQDRSKLVKTFLFLGFQPLSSKSPLAPPRDEHHDEKNLFLIYNIED</sequence>
<dbReference type="GO" id="GO:0008073">
    <property type="term" value="F:ornithine decarboxylase inhibitor activity"/>
    <property type="evidence" value="ECO:0007669"/>
    <property type="project" value="InterPro"/>
</dbReference>
<dbReference type="GO" id="GO:0005634">
    <property type="term" value="C:nucleus"/>
    <property type="evidence" value="ECO:0007669"/>
    <property type="project" value="TreeGrafter"/>
</dbReference>
<keyword evidence="7" id="KW-1185">Reference proteome</keyword>
<dbReference type="Proteomes" id="UP000594454">
    <property type="component" value="Chromosome 1"/>
</dbReference>
<dbReference type="Gene3D" id="3.40.630.60">
    <property type="match status" value="1"/>
</dbReference>
<dbReference type="GO" id="GO:0045732">
    <property type="term" value="P:positive regulation of protein catabolic process"/>
    <property type="evidence" value="ECO:0007669"/>
    <property type="project" value="TreeGrafter"/>
</dbReference>
<reference evidence="6 7" key="1">
    <citation type="submission" date="2020-11" db="EMBL/GenBank/DDBJ databases">
        <authorList>
            <person name="Wallbank WR R."/>
            <person name="Pardo Diaz C."/>
            <person name="Kozak K."/>
            <person name="Martin S."/>
            <person name="Jiggins C."/>
            <person name="Moest M."/>
            <person name="Warren A I."/>
            <person name="Generalovic N T."/>
            <person name="Byers J.R.P. K."/>
            <person name="Montejo-Kovacevich G."/>
            <person name="Yen C E."/>
        </authorList>
    </citation>
    <scope>NUCLEOTIDE SEQUENCE [LARGE SCALE GENOMIC DNA]</scope>
</reference>
<evidence type="ECO:0000256" key="4">
    <source>
        <dbReference type="ARBA" id="ARBA00022758"/>
    </source>
</evidence>
<dbReference type="Pfam" id="PF02100">
    <property type="entry name" value="ODC_AZ"/>
    <property type="match status" value="1"/>
</dbReference>
<dbReference type="AlphaFoldDB" id="A0A7R8U9Z5"/>
<protein>
    <recommendedName>
        <fullName evidence="3">Ornithine decarboxylase antizyme</fullName>
    </recommendedName>
</protein>
<evidence type="ECO:0000313" key="6">
    <source>
        <dbReference type="EMBL" id="CAD7076666.1"/>
    </source>
</evidence>
<comment type="similarity">
    <text evidence="1">Belongs to the ODC antizyme family.</text>
</comment>
<dbReference type="PANTHER" id="PTHR10279:SF10">
    <property type="entry name" value="ORNITHINE DECARBOXYLASE ANTIZYME"/>
    <property type="match status" value="1"/>
</dbReference>
<evidence type="ECO:0000256" key="3">
    <source>
        <dbReference type="ARBA" id="ARBA00017712"/>
    </source>
</evidence>
<accession>A0A7R8U9Z5</accession>
<proteinExistence type="inferred from homology"/>
<dbReference type="InterPro" id="IPR038581">
    <property type="entry name" value="ODC_AZ_sf"/>
</dbReference>
<dbReference type="SUPFAM" id="SSF55729">
    <property type="entry name" value="Acyl-CoA N-acyltransferases (Nat)"/>
    <property type="match status" value="1"/>
</dbReference>
<name>A0A7R8U9Z5_HERIL</name>
<keyword evidence="4" id="KW-0688">Ribosomal frameshifting</keyword>
<evidence type="ECO:0000256" key="2">
    <source>
        <dbReference type="ARBA" id="ARBA00011836"/>
    </source>
</evidence>
<dbReference type="OrthoDB" id="5959761at2759"/>
<dbReference type="PANTHER" id="PTHR10279">
    <property type="entry name" value="ORNITHINE DECARBOXYLASE ANTIZYME"/>
    <property type="match status" value="1"/>
</dbReference>
<dbReference type="InterPro" id="IPR016181">
    <property type="entry name" value="Acyl_CoA_acyltransferase"/>
</dbReference>
<evidence type="ECO:0000256" key="1">
    <source>
        <dbReference type="ARBA" id="ARBA00008796"/>
    </source>
</evidence>
<gene>
    <name evidence="6" type="ORF">HERILL_LOCUS66</name>
</gene>
<feature type="compositionally biased region" description="Low complexity" evidence="5">
    <location>
        <begin position="14"/>
        <end position="34"/>
    </location>
</feature>
<dbReference type="GO" id="GO:0075523">
    <property type="term" value="P:viral translational frameshifting"/>
    <property type="evidence" value="ECO:0007669"/>
    <property type="project" value="UniProtKB-KW"/>
</dbReference>
<evidence type="ECO:0000256" key="5">
    <source>
        <dbReference type="SAM" id="MobiDB-lite"/>
    </source>
</evidence>
<evidence type="ECO:0000313" key="7">
    <source>
        <dbReference type="Proteomes" id="UP000594454"/>
    </source>
</evidence>
<dbReference type="PROSITE" id="PS01337">
    <property type="entry name" value="ODC_AZ"/>
    <property type="match status" value="1"/>
</dbReference>
<dbReference type="FunCoup" id="A0A7R8U9Z5">
    <property type="interactions" value="933"/>
</dbReference>
<dbReference type="InterPro" id="IPR002993">
    <property type="entry name" value="ODC_AZ"/>
</dbReference>
<feature type="region of interest" description="Disordered" evidence="5">
    <location>
        <begin position="1"/>
        <end position="47"/>
    </location>
</feature>
<comment type="subunit">
    <text evidence="2">Interacts with ODC1 and thereby sterically blocks ODC homodimerization.</text>
</comment>
<dbReference type="InParanoid" id="A0A7R8U9Z5"/>
<dbReference type="GO" id="GO:0005737">
    <property type="term" value="C:cytoplasm"/>
    <property type="evidence" value="ECO:0007669"/>
    <property type="project" value="TreeGrafter"/>
</dbReference>